<dbReference type="EMBL" id="BX649606">
    <property type="protein sequence ID" value="CAF32027.1"/>
    <property type="molecule type" value="Genomic_DNA"/>
</dbReference>
<dbReference type="AlphaFoldDB" id="Q6MYH6"/>
<feature type="compositionally biased region" description="Polar residues" evidence="1">
    <location>
        <begin position="62"/>
        <end position="77"/>
    </location>
</feature>
<reference evidence="2" key="1">
    <citation type="journal article" date="2004" name="Fungal Genet. Biol.">
        <title>Insight into the genome of Aspergillus fumigatus: analysis of a 922 kb region encompassing the nitrate assimilation gene cluster.</title>
        <authorList>
            <person name="Pain A."/>
            <person name="Woodward J."/>
            <person name="Quail M.A."/>
            <person name="Anderson M.J."/>
            <person name="Clark R."/>
            <person name="Collins M."/>
            <person name="Fosker N."/>
            <person name="Fraser A."/>
            <person name="Harris D."/>
            <person name="Larke N."/>
            <person name="Murphy L."/>
            <person name="Humphray S."/>
            <person name="O'Neil S."/>
            <person name="Pertea M."/>
            <person name="Price C."/>
            <person name="Rabbinowitsch E."/>
            <person name="Rajandream M-A."/>
            <person name="Salzberg S."/>
            <person name="Saunders D."/>
            <person name="Seegar K."/>
            <person name="Sharp S."/>
            <person name="Warren T."/>
            <person name="Denning D.W."/>
            <person name="Barrell B."/>
            <person name="Hall N."/>
        </authorList>
    </citation>
    <scope>NUCLEOTIDE SEQUENCE</scope>
</reference>
<organism evidence="2">
    <name type="scientific">Aspergillus fumigatus</name>
    <name type="common">Neosartorya fumigata</name>
    <dbReference type="NCBI Taxonomy" id="746128"/>
    <lineage>
        <taxon>Eukaryota</taxon>
        <taxon>Fungi</taxon>
        <taxon>Dikarya</taxon>
        <taxon>Ascomycota</taxon>
        <taxon>Pezizomycotina</taxon>
        <taxon>Eurotiomycetes</taxon>
        <taxon>Eurotiomycetidae</taxon>
        <taxon>Eurotiales</taxon>
        <taxon>Aspergillaceae</taxon>
        <taxon>Aspergillus</taxon>
        <taxon>Aspergillus subgen. Fumigati</taxon>
    </lineage>
</organism>
<feature type="region of interest" description="Disordered" evidence="1">
    <location>
        <begin position="52"/>
        <end position="108"/>
    </location>
</feature>
<proteinExistence type="predicted"/>
<gene>
    <name evidence="2" type="ORF">AfA6E3.020c</name>
</gene>
<protein>
    <submittedName>
        <fullName evidence="2">Uncharacterized protein</fullName>
    </submittedName>
</protein>
<name>Q6MYH6_ASPFM</name>
<sequence>MRKEAQEDGCLPGSFEWCVVDNEANTQVSWDGSRLYRMRLIEHKGQEVTFRPPQFDSERRMSLSTSLGLGNEQTPHINPNDHKYRASLSLWQSSPTTKRGGHPGPAAL</sequence>
<evidence type="ECO:0000313" key="2">
    <source>
        <dbReference type="EMBL" id="CAF32027.1"/>
    </source>
</evidence>
<evidence type="ECO:0000256" key="1">
    <source>
        <dbReference type="SAM" id="MobiDB-lite"/>
    </source>
</evidence>
<accession>Q6MYH6</accession>